<organism evidence="3 4">
    <name type="scientific">Planotetraspora silvatica</name>
    <dbReference type="NCBI Taxonomy" id="234614"/>
    <lineage>
        <taxon>Bacteria</taxon>
        <taxon>Bacillati</taxon>
        <taxon>Actinomycetota</taxon>
        <taxon>Actinomycetes</taxon>
        <taxon>Streptosporangiales</taxon>
        <taxon>Streptosporangiaceae</taxon>
        <taxon>Planotetraspora</taxon>
    </lineage>
</organism>
<feature type="domain" description="RCC1-like" evidence="2">
    <location>
        <begin position="179"/>
        <end position="414"/>
    </location>
</feature>
<protein>
    <recommendedName>
        <fullName evidence="2">RCC1-like domain-containing protein</fullName>
    </recommendedName>
</protein>
<dbReference type="EMBL" id="BOOQ01000049">
    <property type="protein sequence ID" value="GII50158.1"/>
    <property type="molecule type" value="Genomic_DNA"/>
</dbReference>
<dbReference type="PROSITE" id="PS51318">
    <property type="entry name" value="TAT"/>
    <property type="match status" value="1"/>
</dbReference>
<reference evidence="3" key="1">
    <citation type="submission" date="2021-01" db="EMBL/GenBank/DDBJ databases">
        <title>Whole genome shotgun sequence of Planotetraspora silvatica NBRC 100141.</title>
        <authorList>
            <person name="Komaki H."/>
            <person name="Tamura T."/>
        </authorList>
    </citation>
    <scope>NUCLEOTIDE SEQUENCE</scope>
    <source>
        <strain evidence="3">NBRC 100141</strain>
    </source>
</reference>
<dbReference type="InterPro" id="IPR051210">
    <property type="entry name" value="Ub_ligase/GEF_domain"/>
</dbReference>
<comment type="caution">
    <text evidence="3">The sequence shown here is derived from an EMBL/GenBank/DDBJ whole genome shotgun (WGS) entry which is preliminary data.</text>
</comment>
<dbReference type="PROSITE" id="PS00626">
    <property type="entry name" value="RCC1_2"/>
    <property type="match status" value="4"/>
</dbReference>
<proteinExistence type="predicted"/>
<evidence type="ECO:0000256" key="1">
    <source>
        <dbReference type="ARBA" id="ARBA00022737"/>
    </source>
</evidence>
<accession>A0A8J3UQE3</accession>
<keyword evidence="1" id="KW-0677">Repeat</keyword>
<dbReference type="Proteomes" id="UP000644610">
    <property type="component" value="Unassembled WGS sequence"/>
</dbReference>
<sequence length="416" mass="40141">MNSLSGAIPGNRRRAAAAAAAAVGVALTALMVGAGALPSAAAQPLRVKTWGDNDNGQLGDATTTDRHTPVTAAGVTAADVTAVAGGLNHSLALLANGTVEAWGDNNNGQLGDGTTIDHPTPGTVTGLLSVRSIAAGDDFNLARLGDGTVQAWGDNDFGQLGNGMVDPDNPLPAPVTGLTGVVAVAAGQDHGLALLANGTVKAWGDNSSGQLGNGVTGGNSPVPVTVLGPGGVGVLSNVKAIAAGDNHSVALLNDGTVRTWGDNAEGQLGNGSVSPGSPTPVTVVGVGGVGVLSGVKSVAGGGDHTLALLISGAVRAWGNNSFGQLGNGVTGVDSPTPVTVLGPGGVGVLSDVALIAAGDNYSIAYLTNGPVNTWGLNSVGQLGDGSTTDRNTPAGIRTGLIGITSIAGGGLFGLAA</sequence>
<dbReference type="AlphaFoldDB" id="A0A8J3UQE3"/>
<evidence type="ECO:0000313" key="4">
    <source>
        <dbReference type="Proteomes" id="UP000644610"/>
    </source>
</evidence>
<evidence type="ECO:0000259" key="2">
    <source>
        <dbReference type="Pfam" id="PF25390"/>
    </source>
</evidence>
<dbReference type="Pfam" id="PF13540">
    <property type="entry name" value="RCC1_2"/>
    <property type="match status" value="2"/>
</dbReference>
<dbReference type="InterPro" id="IPR058923">
    <property type="entry name" value="RCC1-like_dom"/>
</dbReference>
<dbReference type="Gene3D" id="2.130.10.30">
    <property type="entry name" value="Regulator of chromosome condensation 1/beta-lactamase-inhibitor protein II"/>
    <property type="match status" value="2"/>
</dbReference>
<dbReference type="SUPFAM" id="SSF50985">
    <property type="entry name" value="RCC1/BLIP-II"/>
    <property type="match status" value="1"/>
</dbReference>
<dbReference type="InterPro" id="IPR000408">
    <property type="entry name" value="Reg_chr_condens"/>
</dbReference>
<dbReference type="PANTHER" id="PTHR22870:SF408">
    <property type="entry name" value="OS09G0560450 PROTEIN"/>
    <property type="match status" value="1"/>
</dbReference>
<dbReference type="RefSeq" id="WP_203979658.1">
    <property type="nucleotide sequence ID" value="NZ_BAAAKY010000046.1"/>
</dbReference>
<dbReference type="Pfam" id="PF25390">
    <property type="entry name" value="WD40_RLD"/>
    <property type="match status" value="1"/>
</dbReference>
<dbReference type="PRINTS" id="PR00633">
    <property type="entry name" value="RCCNDNSATION"/>
</dbReference>
<keyword evidence="4" id="KW-1185">Reference proteome</keyword>
<gene>
    <name evidence="3" type="ORF">Psi02_65820</name>
</gene>
<dbReference type="InterPro" id="IPR006311">
    <property type="entry name" value="TAT_signal"/>
</dbReference>
<name>A0A8J3UQE3_9ACTN</name>
<dbReference type="PROSITE" id="PS50012">
    <property type="entry name" value="RCC1_3"/>
    <property type="match status" value="7"/>
</dbReference>
<dbReference type="PANTHER" id="PTHR22870">
    <property type="entry name" value="REGULATOR OF CHROMOSOME CONDENSATION"/>
    <property type="match status" value="1"/>
</dbReference>
<evidence type="ECO:0000313" key="3">
    <source>
        <dbReference type="EMBL" id="GII50158.1"/>
    </source>
</evidence>
<dbReference type="InterPro" id="IPR009091">
    <property type="entry name" value="RCC1/BLIP-II"/>
</dbReference>